<dbReference type="PANTHER" id="PTHR34200:SF5">
    <property type="match status" value="1"/>
</dbReference>
<feature type="chain" id="PRO_5041712462" description="DUF7356 domain-containing protein" evidence="3">
    <location>
        <begin position="27"/>
        <end position="273"/>
    </location>
</feature>
<dbReference type="AlphaFoldDB" id="A0AA87ZY32"/>
<reference evidence="5" key="1">
    <citation type="submission" date="2023-07" db="EMBL/GenBank/DDBJ databases">
        <title>draft genome sequence of fig (Ficus carica).</title>
        <authorList>
            <person name="Takahashi T."/>
            <person name="Nishimura K."/>
        </authorList>
    </citation>
    <scope>NUCLEOTIDE SEQUENCE</scope>
</reference>
<feature type="region of interest" description="Disordered" evidence="1">
    <location>
        <begin position="211"/>
        <end position="273"/>
    </location>
</feature>
<evidence type="ECO:0000256" key="2">
    <source>
        <dbReference type="SAM" id="Phobius"/>
    </source>
</evidence>
<dbReference type="PANTHER" id="PTHR34200">
    <property type="entry name" value="DENTIN SIALOPHOSPHOPROTEIN-LIKE ISOFORM X1"/>
    <property type="match status" value="1"/>
</dbReference>
<proteinExistence type="predicted"/>
<evidence type="ECO:0000256" key="1">
    <source>
        <dbReference type="SAM" id="MobiDB-lite"/>
    </source>
</evidence>
<gene>
    <name evidence="5" type="ORF">TIFTF001_010380</name>
</gene>
<sequence length="273" mass="29934">MDPNRTGSSLVFLFLVFFTVAHDCDASLLPKFRKLAIILRQNKNQLSGSLLSSPSPAPGPGTDDLSFGRCTSLSKTCQNETKIKITACLISSSDANKELFLLIQNNGESSIEVNVTTNKNTPKKIPLLDHQIIKVNVSDGTSSSIVLNAENGTCIIDHFESHITDKGFLNLFPSYVPLRNGAYLLVLSVLIFGACACCMLGKKGRHNDGVPYQELEMGHPESPRGDRVETAEPWDQGWDDGWDDIKEVRSPRARRNGNVSTNGIASRSKIRDD</sequence>
<dbReference type="InterPro" id="IPR055780">
    <property type="entry name" value="DUF7356"/>
</dbReference>
<feature type="signal peptide" evidence="3">
    <location>
        <begin position="1"/>
        <end position="26"/>
    </location>
</feature>
<evidence type="ECO:0000313" key="5">
    <source>
        <dbReference type="EMBL" id="GMN41145.1"/>
    </source>
</evidence>
<dbReference type="EMBL" id="BTGU01000012">
    <property type="protein sequence ID" value="GMN41145.1"/>
    <property type="molecule type" value="Genomic_DNA"/>
</dbReference>
<dbReference type="Pfam" id="PF24053">
    <property type="entry name" value="DUF7356"/>
    <property type="match status" value="1"/>
</dbReference>
<evidence type="ECO:0000313" key="6">
    <source>
        <dbReference type="Proteomes" id="UP001187192"/>
    </source>
</evidence>
<keyword evidence="2" id="KW-1133">Transmembrane helix</keyword>
<keyword evidence="2" id="KW-0812">Transmembrane</keyword>
<feature type="transmembrane region" description="Helical" evidence="2">
    <location>
        <begin position="181"/>
        <end position="201"/>
    </location>
</feature>
<keyword evidence="3" id="KW-0732">Signal</keyword>
<comment type="caution">
    <text evidence="5">The sequence shown here is derived from an EMBL/GenBank/DDBJ whole genome shotgun (WGS) entry which is preliminary data.</text>
</comment>
<name>A0AA87ZY32_FICCA</name>
<feature type="compositionally biased region" description="Basic and acidic residues" evidence="1">
    <location>
        <begin position="216"/>
        <end position="230"/>
    </location>
</feature>
<protein>
    <recommendedName>
        <fullName evidence="4">DUF7356 domain-containing protein</fullName>
    </recommendedName>
</protein>
<organism evidence="5 6">
    <name type="scientific">Ficus carica</name>
    <name type="common">Common fig</name>
    <dbReference type="NCBI Taxonomy" id="3494"/>
    <lineage>
        <taxon>Eukaryota</taxon>
        <taxon>Viridiplantae</taxon>
        <taxon>Streptophyta</taxon>
        <taxon>Embryophyta</taxon>
        <taxon>Tracheophyta</taxon>
        <taxon>Spermatophyta</taxon>
        <taxon>Magnoliopsida</taxon>
        <taxon>eudicotyledons</taxon>
        <taxon>Gunneridae</taxon>
        <taxon>Pentapetalae</taxon>
        <taxon>rosids</taxon>
        <taxon>fabids</taxon>
        <taxon>Rosales</taxon>
        <taxon>Moraceae</taxon>
        <taxon>Ficeae</taxon>
        <taxon>Ficus</taxon>
    </lineage>
</organism>
<accession>A0AA87ZY32</accession>
<feature type="domain" description="DUF7356" evidence="4">
    <location>
        <begin position="69"/>
        <end position="157"/>
    </location>
</feature>
<evidence type="ECO:0000259" key="4">
    <source>
        <dbReference type="Pfam" id="PF24053"/>
    </source>
</evidence>
<evidence type="ECO:0000256" key="3">
    <source>
        <dbReference type="SAM" id="SignalP"/>
    </source>
</evidence>
<dbReference type="Proteomes" id="UP001187192">
    <property type="component" value="Unassembled WGS sequence"/>
</dbReference>
<keyword evidence="2" id="KW-0472">Membrane</keyword>
<keyword evidence="6" id="KW-1185">Reference proteome</keyword>